<proteinExistence type="predicted"/>
<organism evidence="2 3">
    <name type="scientific">Wuchereria bancrofti</name>
    <dbReference type="NCBI Taxonomy" id="6293"/>
    <lineage>
        <taxon>Eukaryota</taxon>
        <taxon>Metazoa</taxon>
        <taxon>Ecdysozoa</taxon>
        <taxon>Nematoda</taxon>
        <taxon>Chromadorea</taxon>
        <taxon>Rhabditida</taxon>
        <taxon>Spirurina</taxon>
        <taxon>Spiruromorpha</taxon>
        <taxon>Filarioidea</taxon>
        <taxon>Onchocercidae</taxon>
        <taxon>Wuchereria</taxon>
    </lineage>
</organism>
<name>A0AAF5PHZ1_WUCBA</name>
<protein>
    <submittedName>
        <fullName evidence="3">Lebercilin domain-containing protein</fullName>
    </submittedName>
</protein>
<dbReference type="AlphaFoldDB" id="A0AAF5PHZ1"/>
<reference evidence="2" key="1">
    <citation type="submission" date="2015-03" db="EMBL/GenBank/DDBJ databases">
        <title>Wuchereria bancrofti Genome Sequencing Papua New Guinea Strain.</title>
        <authorList>
            <person name="Small S.T."/>
            <person name="Serre D."/>
            <person name="Zimmerman P.A."/>
        </authorList>
    </citation>
    <scope>NUCLEOTIDE SEQUENCE [LARGE SCALE GENOMIC DNA]</scope>
    <source>
        <strain evidence="2">pt0022</strain>
    </source>
</reference>
<dbReference type="WBParaSite" id="mrna-Wban_00943">
    <property type="protein sequence ID" value="mrna-Wban_00943"/>
    <property type="gene ID" value="Wban_00943"/>
</dbReference>
<reference evidence="2" key="2">
    <citation type="journal article" date="2016" name="Mol. Ecol.">
        <title>Population genomics of the filarial nematode parasite Wuchereria bancrofti from mosquitoes.</title>
        <authorList>
            <person name="Small S.T."/>
            <person name="Reimer L.J."/>
            <person name="Tisch D.J."/>
            <person name="King C.L."/>
            <person name="Christensen B.M."/>
            <person name="Siba P.M."/>
            <person name="Kazura J.W."/>
            <person name="Serre D."/>
            <person name="Zimmerman P.A."/>
        </authorList>
    </citation>
    <scope>NUCLEOTIDE SEQUENCE</scope>
    <source>
        <strain evidence="2">pt0022</strain>
    </source>
</reference>
<evidence type="ECO:0000313" key="2">
    <source>
        <dbReference type="Proteomes" id="UP000093561"/>
    </source>
</evidence>
<sequence>MSATSAAAKFANLHDYQGQSKERKPQSGVVEADSSSSVPNNSINSIDHTAYYIAKHDSPVHSSTSGEIYDRRRMLRSIHSSKRPTPTTKYRLSVKPSSFPVVPLKLLEKRPLYVSSQFYQGRTPQQEQIDDLQEELYGVKRNYTAALKENVILKTSLKRSNNEVVKKDRQLQNLLFIQSKGCAFDGQRGNMLAMKQKIVMLKSLLKEKTSEISRLKHDLEAMKISNHQEYIESECNQLKRYLTYITPPISKMQADTRRLPKRQKTVPESNNDRKLKKTVSLLEKENDKMRSKLQIFFNSSNCSPDAKQSMSVVSNLTTPILVHLRNIIIAARSSIKQYHVCSASINSKPHWFSGKSVSAIVRNKSVTKYSENSYGRSLEGKLTRLAILSLTIRSQQVHMKRSYSFRR</sequence>
<accession>A0AAF5PHZ1</accession>
<feature type="region of interest" description="Disordered" evidence="1">
    <location>
        <begin position="1"/>
        <end position="41"/>
    </location>
</feature>
<reference evidence="3" key="3">
    <citation type="submission" date="2024-02" db="UniProtKB">
        <authorList>
            <consortium name="WormBaseParasite"/>
        </authorList>
    </citation>
    <scope>IDENTIFICATION</scope>
    <source>
        <strain evidence="3">pt0022</strain>
    </source>
</reference>
<evidence type="ECO:0000313" key="3">
    <source>
        <dbReference type="WBParaSite" id="mrna-Wban_00943"/>
    </source>
</evidence>
<feature type="region of interest" description="Disordered" evidence="1">
    <location>
        <begin position="254"/>
        <end position="274"/>
    </location>
</feature>
<dbReference type="Proteomes" id="UP000093561">
    <property type="component" value="Unassembled WGS sequence"/>
</dbReference>
<evidence type="ECO:0000256" key="1">
    <source>
        <dbReference type="SAM" id="MobiDB-lite"/>
    </source>
</evidence>